<feature type="non-terminal residue" evidence="1">
    <location>
        <position position="88"/>
    </location>
</feature>
<protein>
    <submittedName>
        <fullName evidence="1">Uncharacterized protein</fullName>
    </submittedName>
</protein>
<gene>
    <name evidence="1" type="ORF">Tci_929246</name>
</gene>
<sequence>LLTFVLDSNAKITRPLYRDGLVVRGASAAQFDNDQEIMLVSQSKADSESLLAMLHRANPEFPVSLEDLETTSKVRSAGVADRNSGARI</sequence>
<comment type="caution">
    <text evidence="1">The sequence shown here is derived from an EMBL/GenBank/DDBJ whole genome shotgun (WGS) entry which is preliminary data.</text>
</comment>
<feature type="non-terminal residue" evidence="1">
    <location>
        <position position="1"/>
    </location>
</feature>
<dbReference type="EMBL" id="BKCJ011839254">
    <property type="protein sequence ID" value="GFD57277.1"/>
    <property type="molecule type" value="Genomic_DNA"/>
</dbReference>
<organism evidence="1">
    <name type="scientific">Tanacetum cinerariifolium</name>
    <name type="common">Dalmatian daisy</name>
    <name type="synonym">Chrysanthemum cinerariifolium</name>
    <dbReference type="NCBI Taxonomy" id="118510"/>
    <lineage>
        <taxon>Eukaryota</taxon>
        <taxon>Viridiplantae</taxon>
        <taxon>Streptophyta</taxon>
        <taxon>Embryophyta</taxon>
        <taxon>Tracheophyta</taxon>
        <taxon>Spermatophyta</taxon>
        <taxon>Magnoliopsida</taxon>
        <taxon>eudicotyledons</taxon>
        <taxon>Gunneridae</taxon>
        <taxon>Pentapetalae</taxon>
        <taxon>asterids</taxon>
        <taxon>campanulids</taxon>
        <taxon>Asterales</taxon>
        <taxon>Asteraceae</taxon>
        <taxon>Asteroideae</taxon>
        <taxon>Anthemideae</taxon>
        <taxon>Anthemidinae</taxon>
        <taxon>Tanacetum</taxon>
    </lineage>
</organism>
<evidence type="ECO:0000313" key="1">
    <source>
        <dbReference type="EMBL" id="GFD57277.1"/>
    </source>
</evidence>
<dbReference type="AlphaFoldDB" id="A0A699XC84"/>
<proteinExistence type="predicted"/>
<reference evidence="1" key="1">
    <citation type="journal article" date="2019" name="Sci. Rep.">
        <title>Draft genome of Tanacetum cinerariifolium, the natural source of mosquito coil.</title>
        <authorList>
            <person name="Yamashiro T."/>
            <person name="Shiraishi A."/>
            <person name="Satake H."/>
            <person name="Nakayama K."/>
        </authorList>
    </citation>
    <scope>NUCLEOTIDE SEQUENCE</scope>
</reference>
<accession>A0A699XC84</accession>
<name>A0A699XC84_TANCI</name>